<dbReference type="EMBL" id="JBHSMU010000009">
    <property type="protein sequence ID" value="MFC5459862.1"/>
    <property type="molecule type" value="Genomic_DNA"/>
</dbReference>
<sequence>MKRFLTPQEKKVLRYEKDRRNTVAESRSLSRKAIATRKTLASRSLRHAQNVATARSAVVLDEADPVVRKTGKNSWQKIPDAPLADYVGRTLKFRSLKGMNAPQQMSVLLRKARRNLVPRPKRFKGPLQNDME</sequence>
<keyword evidence="2" id="KW-1185">Reference proteome</keyword>
<name>A0ABW0L523_9BURK</name>
<proteinExistence type="predicted"/>
<dbReference type="Proteomes" id="UP001596050">
    <property type="component" value="Unassembled WGS sequence"/>
</dbReference>
<protein>
    <submittedName>
        <fullName evidence="1">Uncharacterized protein</fullName>
    </submittedName>
</protein>
<comment type="caution">
    <text evidence="1">The sequence shown here is derived from an EMBL/GenBank/DDBJ whole genome shotgun (WGS) entry which is preliminary data.</text>
</comment>
<accession>A0ABW0L523</accession>
<reference evidence="2" key="1">
    <citation type="journal article" date="2019" name="Int. J. Syst. Evol. Microbiol.">
        <title>The Global Catalogue of Microorganisms (GCM) 10K type strain sequencing project: providing services to taxonomists for standard genome sequencing and annotation.</title>
        <authorList>
            <consortium name="The Broad Institute Genomics Platform"/>
            <consortium name="The Broad Institute Genome Sequencing Center for Infectious Disease"/>
            <person name="Wu L."/>
            <person name="Ma J."/>
        </authorList>
    </citation>
    <scope>NUCLEOTIDE SEQUENCE [LARGE SCALE GENOMIC DNA]</scope>
    <source>
        <strain evidence="2">KACC 12649</strain>
    </source>
</reference>
<gene>
    <name evidence="1" type="ORF">ACFPN5_08580</name>
</gene>
<evidence type="ECO:0000313" key="2">
    <source>
        <dbReference type="Proteomes" id="UP001596050"/>
    </source>
</evidence>
<evidence type="ECO:0000313" key="1">
    <source>
        <dbReference type="EMBL" id="MFC5459862.1"/>
    </source>
</evidence>
<organism evidence="1 2">
    <name type="scientific">Massilia niabensis</name>
    <dbReference type="NCBI Taxonomy" id="544910"/>
    <lineage>
        <taxon>Bacteria</taxon>
        <taxon>Pseudomonadati</taxon>
        <taxon>Pseudomonadota</taxon>
        <taxon>Betaproteobacteria</taxon>
        <taxon>Burkholderiales</taxon>
        <taxon>Oxalobacteraceae</taxon>
        <taxon>Telluria group</taxon>
        <taxon>Massilia</taxon>
    </lineage>
</organism>
<dbReference type="RefSeq" id="WP_379782131.1">
    <property type="nucleotide sequence ID" value="NZ_JBHSMU010000009.1"/>
</dbReference>